<gene>
    <name evidence="6" type="primary">tadA</name>
    <name evidence="8" type="ORF">H8B17_19090</name>
</gene>
<dbReference type="EMBL" id="JACNYK010000007">
    <property type="protein sequence ID" value="MBD1427690.1"/>
    <property type="molecule type" value="Genomic_DNA"/>
</dbReference>
<dbReference type="InterPro" id="IPR002125">
    <property type="entry name" value="CMP_dCMP_dom"/>
</dbReference>
<feature type="binding site" evidence="6">
    <location>
        <position position="99"/>
    </location>
    <ligand>
        <name>Zn(2+)</name>
        <dbReference type="ChEBI" id="CHEBI:29105"/>
        <note>catalytic</note>
    </ligand>
</feature>
<dbReference type="Pfam" id="PF00383">
    <property type="entry name" value="dCMP_cyt_deam_1"/>
    <property type="match status" value="1"/>
</dbReference>
<protein>
    <recommendedName>
        <fullName evidence="6">tRNA-specific adenosine deaminase</fullName>
        <ecNumber evidence="6">3.5.4.33</ecNumber>
    </recommendedName>
</protein>
<dbReference type="PANTHER" id="PTHR11079">
    <property type="entry name" value="CYTOSINE DEAMINASE FAMILY MEMBER"/>
    <property type="match status" value="1"/>
</dbReference>
<proteinExistence type="inferred from homology"/>
<dbReference type="Proteomes" id="UP000606494">
    <property type="component" value="Unassembled WGS sequence"/>
</dbReference>
<comment type="catalytic activity">
    <reaction evidence="5 6">
        <text>adenosine(34) in tRNA + H2O + H(+) = inosine(34) in tRNA + NH4(+)</text>
        <dbReference type="Rhea" id="RHEA:43168"/>
        <dbReference type="Rhea" id="RHEA-COMP:10373"/>
        <dbReference type="Rhea" id="RHEA-COMP:10374"/>
        <dbReference type="ChEBI" id="CHEBI:15377"/>
        <dbReference type="ChEBI" id="CHEBI:15378"/>
        <dbReference type="ChEBI" id="CHEBI:28938"/>
        <dbReference type="ChEBI" id="CHEBI:74411"/>
        <dbReference type="ChEBI" id="CHEBI:82852"/>
        <dbReference type="EC" id="3.5.4.33"/>
    </reaction>
</comment>
<comment type="function">
    <text evidence="6">Catalyzes the deamination of adenosine to inosine at the wobble position 34 of tRNA(Arg2).</text>
</comment>
<dbReference type="InterPro" id="IPR016193">
    <property type="entry name" value="Cytidine_deaminase-like"/>
</dbReference>
<evidence type="ECO:0000256" key="1">
    <source>
        <dbReference type="ARBA" id="ARBA00022694"/>
    </source>
</evidence>
<comment type="caution">
    <text evidence="8">The sequence shown here is derived from an EMBL/GenBank/DDBJ whole genome shotgun (WGS) entry which is preliminary data.</text>
</comment>
<dbReference type="EC" id="3.5.4.33" evidence="6"/>
<evidence type="ECO:0000259" key="7">
    <source>
        <dbReference type="PROSITE" id="PS51747"/>
    </source>
</evidence>
<comment type="subunit">
    <text evidence="6">Homodimer.</text>
</comment>
<evidence type="ECO:0000256" key="2">
    <source>
        <dbReference type="ARBA" id="ARBA00022723"/>
    </source>
</evidence>
<dbReference type="PROSITE" id="PS51747">
    <property type="entry name" value="CYT_DCMP_DEAMINASES_2"/>
    <property type="match status" value="1"/>
</dbReference>
<comment type="cofactor">
    <cofactor evidence="6">
        <name>Zn(2+)</name>
        <dbReference type="ChEBI" id="CHEBI:29105"/>
    </cofactor>
    <text evidence="6">Binds 1 zinc ion per subunit.</text>
</comment>
<accession>A0ABR7Y8R0</accession>
<keyword evidence="9" id="KW-1185">Reference proteome</keyword>
<dbReference type="SUPFAM" id="SSF53927">
    <property type="entry name" value="Cytidine deaminase-like"/>
    <property type="match status" value="1"/>
</dbReference>
<sequence>MKIYNFETVDDDPITTDEVYMREALKLARKALEEDEVPIGAIIVSQGKIIGKGYNLTERLNDVTAHAEMQAFTAASNYMGGKYLKDCTLYVTVEPCVMCAGASYWTQIAKIVYGAIDEKRGASRYGKLYHPKTRVVPGVLAVECSDLIKSFFRNKR</sequence>
<feature type="binding site" evidence="6">
    <location>
        <position position="96"/>
    </location>
    <ligand>
        <name>Zn(2+)</name>
        <dbReference type="ChEBI" id="CHEBI:29105"/>
        <note>catalytic</note>
    </ligand>
</feature>
<feature type="binding site" evidence="6">
    <location>
        <position position="66"/>
    </location>
    <ligand>
        <name>Zn(2+)</name>
        <dbReference type="ChEBI" id="CHEBI:29105"/>
        <note>catalytic</note>
    </ligand>
</feature>
<dbReference type="RefSeq" id="WP_190310822.1">
    <property type="nucleotide sequence ID" value="NZ_JACNYK010000007.1"/>
</dbReference>
<dbReference type="PANTHER" id="PTHR11079:SF202">
    <property type="entry name" value="TRNA-SPECIFIC ADENOSINE DEAMINASE"/>
    <property type="match status" value="1"/>
</dbReference>
<keyword evidence="2 6" id="KW-0479">Metal-binding</keyword>
<name>A0ABR7Y8R0_9SPHI</name>
<organism evidence="8 9">
    <name type="scientific">Sphingobacterium arenae</name>
    <dbReference type="NCBI Taxonomy" id="1280598"/>
    <lineage>
        <taxon>Bacteria</taxon>
        <taxon>Pseudomonadati</taxon>
        <taxon>Bacteroidota</taxon>
        <taxon>Sphingobacteriia</taxon>
        <taxon>Sphingobacteriales</taxon>
        <taxon>Sphingobacteriaceae</taxon>
        <taxon>Sphingobacterium</taxon>
    </lineage>
</organism>
<evidence type="ECO:0000256" key="6">
    <source>
        <dbReference type="HAMAP-Rule" id="MF_00972"/>
    </source>
</evidence>
<evidence type="ECO:0000256" key="5">
    <source>
        <dbReference type="ARBA" id="ARBA00048045"/>
    </source>
</evidence>
<keyword evidence="4 6" id="KW-0862">Zinc</keyword>
<reference evidence="8 9" key="1">
    <citation type="submission" date="2020-08" db="EMBL/GenBank/DDBJ databases">
        <title>Sphingobacterium sp. DN00404 isolated from aquaculture water.</title>
        <authorList>
            <person name="Zhang M."/>
        </authorList>
    </citation>
    <scope>NUCLEOTIDE SEQUENCE [LARGE SCALE GENOMIC DNA]</scope>
    <source>
        <strain evidence="8 9">KCTC 32294</strain>
    </source>
</reference>
<evidence type="ECO:0000313" key="9">
    <source>
        <dbReference type="Proteomes" id="UP000606494"/>
    </source>
</evidence>
<comment type="similarity">
    <text evidence="6">Belongs to the cytidine and deoxycytidylate deaminase family.</text>
</comment>
<dbReference type="CDD" id="cd01285">
    <property type="entry name" value="nucleoside_deaminase"/>
    <property type="match status" value="1"/>
</dbReference>
<feature type="active site" description="Proton donor" evidence="6">
    <location>
        <position position="68"/>
    </location>
</feature>
<feature type="domain" description="CMP/dCMP-type deaminase" evidence="7">
    <location>
        <begin position="15"/>
        <end position="128"/>
    </location>
</feature>
<dbReference type="InterPro" id="IPR028883">
    <property type="entry name" value="tRNA_aden_deaminase"/>
</dbReference>
<dbReference type="Gene3D" id="3.40.140.10">
    <property type="entry name" value="Cytidine Deaminase, domain 2"/>
    <property type="match status" value="1"/>
</dbReference>
<keyword evidence="1 6" id="KW-0819">tRNA processing</keyword>
<evidence type="ECO:0000313" key="8">
    <source>
        <dbReference type="EMBL" id="MBD1427690.1"/>
    </source>
</evidence>
<evidence type="ECO:0000256" key="4">
    <source>
        <dbReference type="ARBA" id="ARBA00022833"/>
    </source>
</evidence>
<dbReference type="HAMAP" id="MF_00972">
    <property type="entry name" value="tRNA_aden_deaminase"/>
    <property type="match status" value="1"/>
</dbReference>
<evidence type="ECO:0000256" key="3">
    <source>
        <dbReference type="ARBA" id="ARBA00022801"/>
    </source>
</evidence>
<keyword evidence="3 6" id="KW-0378">Hydrolase</keyword>